<dbReference type="InterPro" id="IPR055459">
    <property type="entry name" value="OST48_MD"/>
</dbReference>
<keyword evidence="5 8" id="KW-0256">Endoplasmic reticulum</keyword>
<dbReference type="Pfam" id="PF03345">
    <property type="entry name" value="OST48_N"/>
    <property type="match status" value="1"/>
</dbReference>
<name>A0AB34G5Y0_9HYPO</name>
<comment type="subcellular location">
    <subcellularLocation>
        <location evidence="8">Endoplasmic reticulum membrane</location>
        <topology evidence="8">Single-pass type I membrane protein</topology>
    </subcellularLocation>
    <subcellularLocation>
        <location evidence="1">Membrane</location>
        <topology evidence="1">Single-pass type I membrane protein</topology>
    </subcellularLocation>
</comment>
<feature type="transmembrane region" description="Helical" evidence="8">
    <location>
        <begin position="508"/>
        <end position="531"/>
    </location>
</feature>
<dbReference type="AlphaFoldDB" id="A0AB34G5Y0"/>
<keyword evidence="7 8" id="KW-0472">Membrane</keyword>
<keyword evidence="12" id="KW-1185">Reference proteome</keyword>
<dbReference type="InterPro" id="IPR055457">
    <property type="entry name" value="OST48_N"/>
</dbReference>
<dbReference type="GO" id="GO:0016740">
    <property type="term" value="F:transferase activity"/>
    <property type="evidence" value="ECO:0007669"/>
    <property type="project" value="UniProtKB-KW"/>
</dbReference>
<evidence type="ECO:0000256" key="1">
    <source>
        <dbReference type="ARBA" id="ARBA00004479"/>
    </source>
</evidence>
<evidence type="ECO:0000256" key="8">
    <source>
        <dbReference type="RuleBase" id="RU361142"/>
    </source>
</evidence>
<comment type="pathway">
    <text evidence="2 8">Protein modification; protein glycosylation.</text>
</comment>
<keyword evidence="11" id="KW-0808">Transferase</keyword>
<comment type="subunit">
    <text evidence="8">Component of the oligosaccharyltransferase (OST) complex.</text>
</comment>
<organism evidence="11 12">
    <name type="scientific">Purpureocillium lavendulum</name>
    <dbReference type="NCBI Taxonomy" id="1247861"/>
    <lineage>
        <taxon>Eukaryota</taxon>
        <taxon>Fungi</taxon>
        <taxon>Dikarya</taxon>
        <taxon>Ascomycota</taxon>
        <taxon>Pezizomycotina</taxon>
        <taxon>Sordariomycetes</taxon>
        <taxon>Hypocreomycetidae</taxon>
        <taxon>Hypocreales</taxon>
        <taxon>Ophiocordycipitaceae</taxon>
        <taxon>Purpureocillium</taxon>
    </lineage>
</organism>
<dbReference type="PANTHER" id="PTHR10830:SF0">
    <property type="entry name" value="DOLICHYL-DIPHOSPHOOLIGOSACCHARIDE--PROTEIN GLYCOSYLTRANSFERASE 48 KDA SUBUNIT"/>
    <property type="match status" value="1"/>
</dbReference>
<comment type="function">
    <text evidence="8">Subunit of the oligosaccharyl transferase (OST) complex that catalyzes the initial transfer of a defined glycan (Glc(3)Man(9)GlcNAc(2) in eukaryotes) from the lipid carrier dolichol-pyrophosphate to an asparagine residue within an Asn-X-Ser/Thr consensus motif in nascent polypeptide chains, the first step in protein N-glycosylation. N-glycosylation occurs cotranslationally and the complex associates with the Sec61 complex at the channel-forming translocon complex that mediates protein translocation across the endoplasmic reticulum (ER).</text>
</comment>
<evidence type="ECO:0000313" key="11">
    <source>
        <dbReference type="EMBL" id="KAJ6446997.1"/>
    </source>
</evidence>
<evidence type="ECO:0000256" key="4">
    <source>
        <dbReference type="ARBA" id="ARBA00022692"/>
    </source>
</evidence>
<proteinExistence type="inferred from homology"/>
<dbReference type="Pfam" id="PF23358">
    <property type="entry name" value="OST48_MD"/>
    <property type="match status" value="1"/>
</dbReference>
<evidence type="ECO:0000256" key="5">
    <source>
        <dbReference type="ARBA" id="ARBA00022824"/>
    </source>
</evidence>
<evidence type="ECO:0000313" key="12">
    <source>
        <dbReference type="Proteomes" id="UP001163105"/>
    </source>
</evidence>
<accession>A0AB34G5Y0</accession>
<dbReference type="PANTHER" id="PTHR10830">
    <property type="entry name" value="DOLICHYL-DIPHOSPHOOLIGOSACCHARIDE--PROTEIN GLYCOSYLTRANSFERASE 48 KDA SUBUNIT"/>
    <property type="match status" value="1"/>
</dbReference>
<dbReference type="Proteomes" id="UP001163105">
    <property type="component" value="Unassembled WGS sequence"/>
</dbReference>
<keyword evidence="4 8" id="KW-0812">Transmembrane</keyword>
<sequence>MRDSLKATTTVWVERWATYATALCDGGVEDRGMRCRRAPSGQLMSRYCMAEKYRLDCDDYHQPHWPGTTNIHHFHLINFDHSAADLHSMRSVLSVVACAFAAAVSAVSTTGNRLLVVLDDTAEKDGYSQFFGDLAARGFDIKYETPRSDDLKLFHLGERAYDHLVFLPSKVKGLGPNLTPNLIVDFVNAEGNVLVGLSSTTPASTSVVSLLSELDITLPAERTGTVVDHFNYDSVSAPEAHDTLVLNAPTNVRPGLKQYFEVGGVLALPHTAGHILGQSQLLSPVLRAPSTAYSYNPKEQAEAVDPDDLFASGRQLALVSTMQARNSARVTVLGSAEMLQDKWFDAKVARGDEKKVKTENREFSKQLSGWTFQEIGVLRVNEIEHHLVGSNETNPGIYRIKTDVSYSISVSEHVWDKWIPFALPEGDNLQLEFSMLSPFHRLNLKPVAAGESATAYSRTFTLPDQHGIFNFKVNYKRPFLTYLEEKRTVSVRHIAHDEWPRSYEISGAWPWLSGIGATVVGFVGFAAVWMYSKPTDKKRA</sequence>
<evidence type="ECO:0000256" key="3">
    <source>
        <dbReference type="ARBA" id="ARBA00008743"/>
    </source>
</evidence>
<feature type="domain" description="OST48 middle" evidence="10">
    <location>
        <begin position="386"/>
        <end position="533"/>
    </location>
</feature>
<dbReference type="GO" id="GO:0018279">
    <property type="term" value="P:protein N-linked glycosylation via asparagine"/>
    <property type="evidence" value="ECO:0007669"/>
    <property type="project" value="UniProtKB-UniRule"/>
</dbReference>
<gene>
    <name evidence="11" type="primary">WBP1</name>
    <name evidence="11" type="ORF">O9K51_01772</name>
</gene>
<evidence type="ECO:0000259" key="9">
    <source>
        <dbReference type="Pfam" id="PF03345"/>
    </source>
</evidence>
<evidence type="ECO:0000256" key="6">
    <source>
        <dbReference type="ARBA" id="ARBA00022989"/>
    </source>
</evidence>
<comment type="caution">
    <text evidence="11">The sequence shown here is derived from an EMBL/GenBank/DDBJ whole genome shotgun (WGS) entry which is preliminary data.</text>
</comment>
<feature type="domain" description="OST48 N-terminal" evidence="9">
    <location>
        <begin position="113"/>
        <end position="371"/>
    </location>
</feature>
<dbReference type="GO" id="GO:0008250">
    <property type="term" value="C:oligosaccharyltransferase complex"/>
    <property type="evidence" value="ECO:0007669"/>
    <property type="project" value="TreeGrafter"/>
</dbReference>
<dbReference type="InterPro" id="IPR005013">
    <property type="entry name" value="DDOST_48_kDa_subunit"/>
</dbReference>
<comment type="similarity">
    <text evidence="3 8">Belongs to the DDOST 48 kDa subunit family.</text>
</comment>
<reference evidence="11" key="1">
    <citation type="submission" date="2023-01" db="EMBL/GenBank/DDBJ databases">
        <title>The growth and conidiation of Purpureocillium lavendulum are regulated by nitrogen source and histone H3K14 acetylation.</title>
        <authorList>
            <person name="Tang P."/>
            <person name="Han J."/>
            <person name="Zhang C."/>
            <person name="Tang P."/>
            <person name="Qi F."/>
            <person name="Zhang K."/>
            <person name="Liang L."/>
        </authorList>
    </citation>
    <scope>NUCLEOTIDE SEQUENCE</scope>
    <source>
        <strain evidence="11">YMF1.00683</strain>
    </source>
</reference>
<evidence type="ECO:0000256" key="7">
    <source>
        <dbReference type="ARBA" id="ARBA00023136"/>
    </source>
</evidence>
<dbReference type="EMBL" id="JAQHRD010000001">
    <property type="protein sequence ID" value="KAJ6446997.1"/>
    <property type="molecule type" value="Genomic_DNA"/>
</dbReference>
<evidence type="ECO:0000256" key="2">
    <source>
        <dbReference type="ARBA" id="ARBA00004922"/>
    </source>
</evidence>
<evidence type="ECO:0000259" key="10">
    <source>
        <dbReference type="Pfam" id="PF23358"/>
    </source>
</evidence>
<protein>
    <recommendedName>
        <fullName evidence="8">Dolichyl-diphosphooligosaccharide--protein glycosyltransferase subunit WBP1</fullName>
        <shortName evidence="8">Oligosaccharyl transferase subunit WBP1</shortName>
    </recommendedName>
</protein>
<keyword evidence="6 8" id="KW-1133">Transmembrane helix</keyword>